<feature type="domain" description="PhoU" evidence="3">
    <location>
        <begin position="23"/>
        <end position="111"/>
    </location>
</feature>
<gene>
    <name evidence="4" type="primary">phoU</name>
    <name evidence="4" type="ORF">ACFOMD_11085</name>
</gene>
<comment type="function">
    <text evidence="2">Plays a role in the regulation of phosphate uptake.</text>
</comment>
<dbReference type="InterPro" id="IPR038078">
    <property type="entry name" value="PhoU-like_sf"/>
</dbReference>
<comment type="subcellular location">
    <subcellularLocation>
        <location evidence="2">Cytoplasm</location>
    </subcellularLocation>
</comment>
<accession>A0ABV7XCF0</accession>
<dbReference type="Pfam" id="PF01895">
    <property type="entry name" value="PhoU"/>
    <property type="match status" value="2"/>
</dbReference>
<dbReference type="PANTHER" id="PTHR42930:SF3">
    <property type="entry name" value="PHOSPHATE-SPECIFIC TRANSPORT SYSTEM ACCESSORY PROTEIN PHOU"/>
    <property type="match status" value="1"/>
</dbReference>
<evidence type="ECO:0000259" key="3">
    <source>
        <dbReference type="Pfam" id="PF01895"/>
    </source>
</evidence>
<dbReference type="InterPro" id="IPR028366">
    <property type="entry name" value="PhoU"/>
</dbReference>
<keyword evidence="2" id="KW-0813">Transport</keyword>
<name>A0ABV7XCF0_9SPHN</name>
<dbReference type="Gene3D" id="1.20.58.220">
    <property type="entry name" value="Phosphate transport system protein phou homolog 2, domain 2"/>
    <property type="match status" value="1"/>
</dbReference>
<proteinExistence type="inferred from homology"/>
<reference evidence="5" key="1">
    <citation type="journal article" date="2019" name="Int. J. Syst. Evol. Microbiol.">
        <title>The Global Catalogue of Microorganisms (GCM) 10K type strain sequencing project: providing services to taxonomists for standard genome sequencing and annotation.</title>
        <authorList>
            <consortium name="The Broad Institute Genomics Platform"/>
            <consortium name="The Broad Institute Genome Sequencing Center for Infectious Disease"/>
            <person name="Wu L."/>
            <person name="Ma J."/>
        </authorList>
    </citation>
    <scope>NUCLEOTIDE SEQUENCE [LARGE SCALE GENOMIC DNA]</scope>
    <source>
        <strain evidence="5">KCTC 42644</strain>
    </source>
</reference>
<comment type="caution">
    <text evidence="4">The sequence shown here is derived from an EMBL/GenBank/DDBJ whole genome shotgun (WGS) entry which is preliminary data.</text>
</comment>
<organism evidence="4 5">
    <name type="scientific">Sphingoaurantiacus capsulatus</name>
    <dbReference type="NCBI Taxonomy" id="1771310"/>
    <lineage>
        <taxon>Bacteria</taxon>
        <taxon>Pseudomonadati</taxon>
        <taxon>Pseudomonadota</taxon>
        <taxon>Alphaproteobacteria</taxon>
        <taxon>Sphingomonadales</taxon>
        <taxon>Sphingosinicellaceae</taxon>
        <taxon>Sphingoaurantiacus</taxon>
    </lineage>
</organism>
<evidence type="ECO:0000313" key="4">
    <source>
        <dbReference type="EMBL" id="MFC3713120.1"/>
    </source>
</evidence>
<comment type="similarity">
    <text evidence="1 2">Belongs to the PhoU family.</text>
</comment>
<dbReference type="RefSeq" id="WP_380861309.1">
    <property type="nucleotide sequence ID" value="NZ_JBHRXV010000010.1"/>
</dbReference>
<evidence type="ECO:0000256" key="1">
    <source>
        <dbReference type="ARBA" id="ARBA00008107"/>
    </source>
</evidence>
<keyword evidence="2" id="KW-0592">Phosphate transport</keyword>
<dbReference type="EMBL" id="JBHRXV010000010">
    <property type="protein sequence ID" value="MFC3713120.1"/>
    <property type="molecule type" value="Genomic_DNA"/>
</dbReference>
<evidence type="ECO:0000256" key="2">
    <source>
        <dbReference type="PIRNR" id="PIRNR003107"/>
    </source>
</evidence>
<dbReference type="PANTHER" id="PTHR42930">
    <property type="entry name" value="PHOSPHATE-SPECIFIC TRANSPORT SYSTEM ACCESSORY PROTEIN PHOU"/>
    <property type="match status" value="1"/>
</dbReference>
<feature type="domain" description="PhoU" evidence="3">
    <location>
        <begin position="127"/>
        <end position="211"/>
    </location>
</feature>
<keyword evidence="2" id="KW-0963">Cytoplasm</keyword>
<dbReference type="PIRSF" id="PIRSF003107">
    <property type="entry name" value="PhoU"/>
    <property type="match status" value="1"/>
</dbReference>
<dbReference type="NCBIfam" id="TIGR02135">
    <property type="entry name" value="phoU_full"/>
    <property type="match status" value="1"/>
</dbReference>
<dbReference type="SUPFAM" id="SSF109755">
    <property type="entry name" value="PhoU-like"/>
    <property type="match status" value="1"/>
</dbReference>
<evidence type="ECO:0000313" key="5">
    <source>
        <dbReference type="Proteomes" id="UP001595615"/>
    </source>
</evidence>
<dbReference type="InterPro" id="IPR026022">
    <property type="entry name" value="PhoU_dom"/>
</dbReference>
<dbReference type="Proteomes" id="UP001595615">
    <property type="component" value="Unassembled WGS sequence"/>
</dbReference>
<comment type="subunit">
    <text evidence="2">Homodimer.</text>
</comment>
<sequence>MTQSQGHTVKSFDDDLRQLRSLISEMGGLAQEQITAAIDALTRRDSEGAMKVVAQDKSIDALEAEVERFAVRIIALRAPMADDLREVIAALKISSVLERIGDYAKNIAKRTPVLAENSIIQPVSILPEMGRIVARMVRDVLDAFVNRDAELAVAVCQRDKQVDDFYNSLFRALLTYMMENPHHITASAHLLFIAKNLERVGDHATNVAEMVHYGVTGEHIGERPKADATPYVNITPGDTAEGA</sequence>
<protein>
    <recommendedName>
        <fullName evidence="2">Phosphate-specific transport system accessory protein PhoU</fullName>
    </recommendedName>
</protein>
<keyword evidence="5" id="KW-1185">Reference proteome</keyword>